<dbReference type="PANTHER" id="PTHR12385:SF14">
    <property type="entry name" value="CHOLINE TRANSPORTER-LIKE 2"/>
    <property type="match status" value="1"/>
</dbReference>
<dbReference type="Pfam" id="PF04515">
    <property type="entry name" value="Choline_transpo"/>
    <property type="match status" value="1"/>
</dbReference>
<feature type="transmembrane region" description="Helical" evidence="7">
    <location>
        <begin position="237"/>
        <end position="255"/>
    </location>
</feature>
<evidence type="ECO:0000256" key="5">
    <source>
        <dbReference type="ARBA" id="ARBA00023136"/>
    </source>
</evidence>
<feature type="transmembrane region" description="Helical" evidence="7">
    <location>
        <begin position="44"/>
        <end position="67"/>
    </location>
</feature>
<feature type="transmembrane region" description="Helical" evidence="7">
    <location>
        <begin position="653"/>
        <end position="673"/>
    </location>
</feature>
<evidence type="ECO:0000256" key="3">
    <source>
        <dbReference type="ARBA" id="ARBA00022692"/>
    </source>
</evidence>
<feature type="transmembrane region" description="Helical" evidence="7">
    <location>
        <begin position="517"/>
        <end position="534"/>
    </location>
</feature>
<keyword evidence="3 7" id="KW-0812">Transmembrane</keyword>
<feature type="transmembrane region" description="Helical" evidence="7">
    <location>
        <begin position="492"/>
        <end position="511"/>
    </location>
</feature>
<feature type="transmembrane region" description="Helical" evidence="7">
    <location>
        <begin position="307"/>
        <end position="336"/>
    </location>
</feature>
<comment type="subcellular location">
    <subcellularLocation>
        <location evidence="7">Cell membrane</location>
        <topology evidence="7">Multi-pass membrane protein</topology>
    </subcellularLocation>
    <subcellularLocation>
        <location evidence="1">Membrane</location>
        <topology evidence="1">Multi-pass membrane protein</topology>
    </subcellularLocation>
</comment>
<evidence type="ECO:0000256" key="7">
    <source>
        <dbReference type="RuleBase" id="RU368066"/>
    </source>
</evidence>
<evidence type="ECO:0000256" key="4">
    <source>
        <dbReference type="ARBA" id="ARBA00022989"/>
    </source>
</evidence>
<comment type="similarity">
    <text evidence="2 7">Belongs to the CTL (choline transporter-like) family.</text>
</comment>
<feature type="transmembrane region" description="Helical" evidence="7">
    <location>
        <begin position="262"/>
        <end position="287"/>
    </location>
</feature>
<feature type="transmembrane region" description="Helical" evidence="7">
    <location>
        <begin position="450"/>
        <end position="480"/>
    </location>
</feature>
<dbReference type="InterPro" id="IPR007603">
    <property type="entry name" value="Choline_transptr-like"/>
</dbReference>
<dbReference type="GO" id="GO:0022857">
    <property type="term" value="F:transmembrane transporter activity"/>
    <property type="evidence" value="ECO:0007669"/>
    <property type="project" value="UniProtKB-UniRule"/>
</dbReference>
<dbReference type="GO" id="GO:0005886">
    <property type="term" value="C:plasma membrane"/>
    <property type="evidence" value="ECO:0007669"/>
    <property type="project" value="UniProtKB-SubCell"/>
</dbReference>
<keyword evidence="6" id="KW-0325">Glycoprotein</keyword>
<organism evidence="8 9">
    <name type="scientific">Hymenolepis diminuta</name>
    <name type="common">Rat tapeworm</name>
    <dbReference type="NCBI Taxonomy" id="6216"/>
    <lineage>
        <taxon>Eukaryota</taxon>
        <taxon>Metazoa</taxon>
        <taxon>Spiralia</taxon>
        <taxon>Lophotrochozoa</taxon>
        <taxon>Platyhelminthes</taxon>
        <taxon>Cestoda</taxon>
        <taxon>Eucestoda</taxon>
        <taxon>Cyclophyllidea</taxon>
        <taxon>Hymenolepididae</taxon>
        <taxon>Hymenolepis</taxon>
    </lineage>
</organism>
<sequence length="722" mass="82160">MGQSQSSKGGRSNEFSIGELTQPVISSRNRGIGLPVKKRHCTDVLCCILFLISISLLGALAGFSFVMGDYRRIVFPKDSHGKICGIDYPDRKHLYFFDLLSCLDLPEVVVQYGCPTKQVCISSCPNYTWTLSQEDTFDSREMMICEGGVSGNFEAYKSKSIDQLISSKICAPEIAPTETKLGRCIPKRLFSELETRNLRVLANPETEKPPPSFQAIVFGARTIITQMLEDLVRSWKVIIACFFLAAFASFLWTVLMRFCTCAMVYFTLLVFVTLFAMTTGLCFWRYVETKKLTTHPPPFYLTLDITIYFRYSTTWLVLGIISALVLLLVLLIIIFLRKKISLASRVIGEASKAIGHMPFTLFWPIFPFAFILGAIALWLFVDLNIRSIAIAEGVYFNRTRTEPKSKFSKEWIDWVFEGAHKCDPMSNYTQGQFCFYVKHVVTNYTPWLQVYNFVVCLWLINYFIAVDQMTLAGTFAKFYFSQRQLRRRGGPNPCYFCGVCLIFGTGASVILFHTGSLALGSLLITLLWILRAILLKIERRLKLANNEIAKFFMRCLCCCFWCLDKFLRFLNRNAYIMMAIYGHGFCRSAKDAFSLIVRNVVRVTVVEKITDFILFVGKLAVSTAVSCFAYAYLSGFISDHLSIIPEQTINLNYMIVPILVIALGSFLIAKSFFTVYEMGVDTIFICVCEDLERNDGSEEKPYFMSNSMMKTLKKPETDEGNY</sequence>
<dbReference type="AlphaFoldDB" id="A0A564Z4R8"/>
<evidence type="ECO:0000256" key="6">
    <source>
        <dbReference type="ARBA" id="ARBA00023180"/>
    </source>
</evidence>
<reference evidence="8 9" key="1">
    <citation type="submission" date="2019-07" db="EMBL/GenBank/DDBJ databases">
        <authorList>
            <person name="Jastrzebski P J."/>
            <person name="Paukszto L."/>
            <person name="Jastrzebski P J."/>
        </authorList>
    </citation>
    <scope>NUCLEOTIDE SEQUENCE [LARGE SCALE GENOMIC DNA]</scope>
    <source>
        <strain evidence="8 9">WMS-il1</strain>
    </source>
</reference>
<feature type="transmembrane region" description="Helical" evidence="7">
    <location>
        <begin position="357"/>
        <end position="381"/>
    </location>
</feature>
<dbReference type="PANTHER" id="PTHR12385">
    <property type="entry name" value="CHOLINE TRANSPORTER-LIKE (SLC FAMILY 44)"/>
    <property type="match status" value="1"/>
</dbReference>
<evidence type="ECO:0000313" key="8">
    <source>
        <dbReference type="EMBL" id="VUZ54436.1"/>
    </source>
</evidence>
<evidence type="ECO:0000256" key="2">
    <source>
        <dbReference type="ARBA" id="ARBA00007168"/>
    </source>
</evidence>
<comment type="function">
    <text evidence="7">Choline transporter.</text>
</comment>
<proteinExistence type="inferred from homology"/>
<feature type="transmembrane region" description="Helical" evidence="7">
    <location>
        <begin position="612"/>
        <end position="633"/>
    </location>
</feature>
<evidence type="ECO:0000256" key="1">
    <source>
        <dbReference type="ARBA" id="ARBA00004141"/>
    </source>
</evidence>
<protein>
    <recommendedName>
        <fullName evidence="7">Choline transporter-like protein</fullName>
    </recommendedName>
</protein>
<keyword evidence="4 7" id="KW-1133">Transmembrane helix</keyword>
<keyword evidence="5 7" id="KW-0472">Membrane</keyword>
<dbReference type="EMBL" id="CABIJS010000654">
    <property type="protein sequence ID" value="VUZ54436.1"/>
    <property type="molecule type" value="Genomic_DNA"/>
</dbReference>
<accession>A0A564Z4R8</accession>
<keyword evidence="9" id="KW-1185">Reference proteome</keyword>
<dbReference type="Proteomes" id="UP000321570">
    <property type="component" value="Unassembled WGS sequence"/>
</dbReference>
<evidence type="ECO:0000313" key="9">
    <source>
        <dbReference type="Proteomes" id="UP000321570"/>
    </source>
</evidence>
<name>A0A564Z4R8_HYMDI</name>
<gene>
    <name evidence="8" type="ORF">WMSIL1_LOCUS12505</name>
</gene>